<dbReference type="EMBL" id="VSRR010019107">
    <property type="protein sequence ID" value="MPC61925.1"/>
    <property type="molecule type" value="Genomic_DNA"/>
</dbReference>
<sequence length="81" mass="8477">MFVYVDDRQPMKWNQKAGRGQGPIGVAVGEAHALIGEAVTNQGAPIPPPTSTPPVTRSVTSEAADEDTGRLREQVSLAGGH</sequence>
<evidence type="ECO:0000313" key="3">
    <source>
        <dbReference type="Proteomes" id="UP000324222"/>
    </source>
</evidence>
<organism evidence="2 3">
    <name type="scientific">Portunus trituberculatus</name>
    <name type="common">Swimming crab</name>
    <name type="synonym">Neptunus trituberculatus</name>
    <dbReference type="NCBI Taxonomy" id="210409"/>
    <lineage>
        <taxon>Eukaryota</taxon>
        <taxon>Metazoa</taxon>
        <taxon>Ecdysozoa</taxon>
        <taxon>Arthropoda</taxon>
        <taxon>Crustacea</taxon>
        <taxon>Multicrustacea</taxon>
        <taxon>Malacostraca</taxon>
        <taxon>Eumalacostraca</taxon>
        <taxon>Eucarida</taxon>
        <taxon>Decapoda</taxon>
        <taxon>Pleocyemata</taxon>
        <taxon>Brachyura</taxon>
        <taxon>Eubrachyura</taxon>
        <taxon>Portunoidea</taxon>
        <taxon>Portunidae</taxon>
        <taxon>Portuninae</taxon>
        <taxon>Portunus</taxon>
    </lineage>
</organism>
<evidence type="ECO:0000313" key="2">
    <source>
        <dbReference type="EMBL" id="MPC61925.1"/>
    </source>
</evidence>
<proteinExistence type="predicted"/>
<dbReference type="Proteomes" id="UP000324222">
    <property type="component" value="Unassembled WGS sequence"/>
</dbReference>
<keyword evidence="3" id="KW-1185">Reference proteome</keyword>
<reference evidence="2 3" key="1">
    <citation type="submission" date="2019-05" db="EMBL/GenBank/DDBJ databases">
        <title>Another draft genome of Portunus trituberculatus and its Hox gene families provides insights of decapod evolution.</title>
        <authorList>
            <person name="Jeong J.-H."/>
            <person name="Song I."/>
            <person name="Kim S."/>
            <person name="Choi T."/>
            <person name="Kim D."/>
            <person name="Ryu S."/>
            <person name="Kim W."/>
        </authorList>
    </citation>
    <scope>NUCLEOTIDE SEQUENCE [LARGE SCALE GENOMIC DNA]</scope>
    <source>
        <tissue evidence="2">Muscle</tissue>
    </source>
</reference>
<protein>
    <submittedName>
        <fullName evidence="2">Uncharacterized protein</fullName>
    </submittedName>
</protein>
<name>A0A5B7GX28_PORTR</name>
<accession>A0A5B7GX28</accession>
<feature type="region of interest" description="Disordered" evidence="1">
    <location>
        <begin position="39"/>
        <end position="81"/>
    </location>
</feature>
<dbReference type="AlphaFoldDB" id="A0A5B7GX28"/>
<comment type="caution">
    <text evidence="2">The sequence shown here is derived from an EMBL/GenBank/DDBJ whole genome shotgun (WGS) entry which is preliminary data.</text>
</comment>
<evidence type="ECO:0000256" key="1">
    <source>
        <dbReference type="SAM" id="MobiDB-lite"/>
    </source>
</evidence>
<gene>
    <name evidence="2" type="ORF">E2C01_056002</name>
</gene>